<dbReference type="InterPro" id="IPR013538">
    <property type="entry name" value="ASHA1/2-like_C"/>
</dbReference>
<reference evidence="3 4" key="1">
    <citation type="submission" date="2022-10" db="EMBL/GenBank/DDBJ databases">
        <title>Paenibacillus description and whole genome data of maize root bacterial community.</title>
        <authorList>
            <person name="Marton D."/>
            <person name="Farkas M."/>
            <person name="Cserhati M."/>
        </authorList>
    </citation>
    <scope>NUCLEOTIDE SEQUENCE [LARGE SCALE GENOMIC DNA]</scope>
    <source>
        <strain evidence="3 4">P96</strain>
    </source>
</reference>
<evidence type="ECO:0000313" key="3">
    <source>
        <dbReference type="EMBL" id="MDP4098813.1"/>
    </source>
</evidence>
<dbReference type="SUPFAM" id="SSF55961">
    <property type="entry name" value="Bet v1-like"/>
    <property type="match status" value="1"/>
</dbReference>
<dbReference type="Proteomes" id="UP001241848">
    <property type="component" value="Unassembled WGS sequence"/>
</dbReference>
<dbReference type="Pfam" id="PF08327">
    <property type="entry name" value="AHSA1"/>
    <property type="match status" value="1"/>
</dbReference>
<evidence type="ECO:0000259" key="2">
    <source>
        <dbReference type="Pfam" id="PF08327"/>
    </source>
</evidence>
<dbReference type="InterPro" id="IPR023393">
    <property type="entry name" value="START-like_dom_sf"/>
</dbReference>
<evidence type="ECO:0000313" key="4">
    <source>
        <dbReference type="Proteomes" id="UP001241848"/>
    </source>
</evidence>
<dbReference type="EMBL" id="JAPCKK010000030">
    <property type="protein sequence ID" value="MDP4098813.1"/>
    <property type="molecule type" value="Genomic_DNA"/>
</dbReference>
<feature type="domain" description="Activator of Hsp90 ATPase homologue 1/2-like C-terminal" evidence="2">
    <location>
        <begin position="15"/>
        <end position="141"/>
    </location>
</feature>
<dbReference type="Gene3D" id="3.30.530.20">
    <property type="match status" value="1"/>
</dbReference>
<sequence>MNMNNNEIITMREFDVPRELVYQAWTTPELLARWWGPNGFTNTFHKCEIKLGGVWQLTMHGPDGKDYPNESVFVEVVPVERVVLDHLSGHQFRITATFDDLDGRTKVTFRQTFRVKEDFEKAKDICVEANEQNLDRLGQVLKEMNS</sequence>
<dbReference type="RefSeq" id="WP_305756424.1">
    <property type="nucleotide sequence ID" value="NZ_JAPCKK010000030.1"/>
</dbReference>
<keyword evidence="4" id="KW-1185">Reference proteome</keyword>
<protein>
    <submittedName>
        <fullName evidence="3">SRPBCC domain-containing protein</fullName>
    </submittedName>
</protein>
<evidence type="ECO:0000256" key="1">
    <source>
        <dbReference type="ARBA" id="ARBA00006817"/>
    </source>
</evidence>
<comment type="similarity">
    <text evidence="1">Belongs to the AHA1 family.</text>
</comment>
<accession>A0ABT9FVR8</accession>
<name>A0ABT9FVR8_9BACL</name>
<proteinExistence type="inferred from homology"/>
<gene>
    <name evidence="3" type="ORF">OIN60_18960</name>
</gene>
<comment type="caution">
    <text evidence="3">The sequence shown here is derived from an EMBL/GenBank/DDBJ whole genome shotgun (WGS) entry which is preliminary data.</text>
</comment>
<organism evidence="3 4">
    <name type="scientific">Paenibacillus zeirhizosphaerae</name>
    <dbReference type="NCBI Taxonomy" id="2987519"/>
    <lineage>
        <taxon>Bacteria</taxon>
        <taxon>Bacillati</taxon>
        <taxon>Bacillota</taxon>
        <taxon>Bacilli</taxon>
        <taxon>Bacillales</taxon>
        <taxon>Paenibacillaceae</taxon>
        <taxon>Paenibacillus</taxon>
    </lineage>
</organism>